<accession>A0A2S4KVA5</accession>
<evidence type="ECO:0000256" key="1">
    <source>
        <dbReference type="SAM" id="MobiDB-lite"/>
    </source>
</evidence>
<keyword evidence="4" id="KW-1185">Reference proteome</keyword>
<dbReference type="AlphaFoldDB" id="A0A2S4KVA5"/>
<dbReference type="SUPFAM" id="SSF56300">
    <property type="entry name" value="Metallo-dependent phosphatases"/>
    <property type="match status" value="1"/>
</dbReference>
<feature type="domain" description="Calcineurin-like phosphoesterase" evidence="2">
    <location>
        <begin position="71"/>
        <end position="261"/>
    </location>
</feature>
<dbReference type="PANTHER" id="PTHR37844:SF2">
    <property type="entry name" value="SER_THR PROTEIN PHOSPHATASE SUPERFAMILY (AFU_ORTHOLOGUE AFUA_1G14840)"/>
    <property type="match status" value="1"/>
</dbReference>
<evidence type="ECO:0000259" key="2">
    <source>
        <dbReference type="Pfam" id="PF00149"/>
    </source>
</evidence>
<dbReference type="Gene3D" id="3.60.21.10">
    <property type="match status" value="1"/>
</dbReference>
<name>A0A2S4KVA5_9HYPO</name>
<gene>
    <name evidence="3" type="ORF">TPAR_05714</name>
</gene>
<feature type="region of interest" description="Disordered" evidence="1">
    <location>
        <begin position="11"/>
        <end position="41"/>
    </location>
</feature>
<protein>
    <recommendedName>
        <fullName evidence="2">Calcineurin-like phosphoesterase domain-containing protein</fullName>
    </recommendedName>
</protein>
<proteinExistence type="predicted"/>
<dbReference type="GO" id="GO:0016787">
    <property type="term" value="F:hydrolase activity"/>
    <property type="evidence" value="ECO:0007669"/>
    <property type="project" value="InterPro"/>
</dbReference>
<dbReference type="InterPro" id="IPR004843">
    <property type="entry name" value="Calcineurin-like_PHP"/>
</dbReference>
<dbReference type="OrthoDB" id="550558at2759"/>
<dbReference type="InterPro" id="IPR029052">
    <property type="entry name" value="Metallo-depent_PP-like"/>
</dbReference>
<evidence type="ECO:0000313" key="3">
    <source>
        <dbReference type="EMBL" id="POR34112.1"/>
    </source>
</evidence>
<organism evidence="3 4">
    <name type="scientific">Tolypocladium paradoxum</name>
    <dbReference type="NCBI Taxonomy" id="94208"/>
    <lineage>
        <taxon>Eukaryota</taxon>
        <taxon>Fungi</taxon>
        <taxon>Dikarya</taxon>
        <taxon>Ascomycota</taxon>
        <taxon>Pezizomycotina</taxon>
        <taxon>Sordariomycetes</taxon>
        <taxon>Hypocreomycetidae</taxon>
        <taxon>Hypocreales</taxon>
        <taxon>Ophiocordycipitaceae</taxon>
        <taxon>Tolypocladium</taxon>
    </lineage>
</organism>
<reference evidence="3 4" key="1">
    <citation type="submission" date="2018-01" db="EMBL/GenBank/DDBJ databases">
        <title>Harnessing the power of phylogenomics to disentangle the directionality and signatures of interkingdom host jumping in the parasitic fungal genus Tolypocladium.</title>
        <authorList>
            <person name="Quandt C.A."/>
            <person name="Patterson W."/>
            <person name="Spatafora J.W."/>
        </authorList>
    </citation>
    <scope>NUCLEOTIDE SEQUENCE [LARGE SCALE GENOMIC DNA]</scope>
    <source>
        <strain evidence="3 4">NRBC 100945</strain>
    </source>
</reference>
<dbReference type="PANTHER" id="PTHR37844">
    <property type="entry name" value="SER/THR PROTEIN PHOSPHATASE SUPERFAMILY (AFU_ORTHOLOGUE AFUA_1G14840)"/>
    <property type="match status" value="1"/>
</dbReference>
<dbReference type="Proteomes" id="UP000237481">
    <property type="component" value="Unassembled WGS sequence"/>
</dbReference>
<dbReference type="EMBL" id="PKSG01000576">
    <property type="protein sequence ID" value="POR34112.1"/>
    <property type="molecule type" value="Genomic_DNA"/>
</dbReference>
<dbReference type="Pfam" id="PF00149">
    <property type="entry name" value="Metallophos"/>
    <property type="match status" value="1"/>
</dbReference>
<sequence length="310" mass="34086">MRRLITRLIPSSTGTKDPIPAVSSQPATPAAVATPSPVPAPSPPPCISLQVMSDLHLEVGQQYAGFDFPVTAPYLVLAGDVGCLAHYDAYLGFLRRQTDRYARVFLVLGDHEFYGLDFATGLSTAQKMEDEPSLGGRLCLLQQTRADVGGGAVTILGCTLWSSVPAEDRDIVASKVADFCQIKDWIVEDHNDAHRSDLRWLKAELQTLRSVVVITHHAPLVQGTSRPEHSQNPWTSAFATDVLTTGKWDLVDSWIYGHTHYSCDSEAAGVRVVSNQRGYRLPRLAPQMQDEEPKRDDAFDPSKVIRVPIK</sequence>
<feature type="compositionally biased region" description="Low complexity" evidence="1">
    <location>
        <begin position="20"/>
        <end position="35"/>
    </location>
</feature>
<evidence type="ECO:0000313" key="4">
    <source>
        <dbReference type="Proteomes" id="UP000237481"/>
    </source>
</evidence>
<comment type="caution">
    <text evidence="3">The sequence shown here is derived from an EMBL/GenBank/DDBJ whole genome shotgun (WGS) entry which is preliminary data.</text>
</comment>